<comment type="caution">
    <text evidence="3">The sequence shown here is derived from an EMBL/GenBank/DDBJ whole genome shotgun (WGS) entry which is preliminary data.</text>
</comment>
<gene>
    <name evidence="3" type="ORF">G2W53_018470</name>
</gene>
<organism evidence="3 4">
    <name type="scientific">Senna tora</name>
    <dbReference type="NCBI Taxonomy" id="362788"/>
    <lineage>
        <taxon>Eukaryota</taxon>
        <taxon>Viridiplantae</taxon>
        <taxon>Streptophyta</taxon>
        <taxon>Embryophyta</taxon>
        <taxon>Tracheophyta</taxon>
        <taxon>Spermatophyta</taxon>
        <taxon>Magnoliopsida</taxon>
        <taxon>eudicotyledons</taxon>
        <taxon>Gunneridae</taxon>
        <taxon>Pentapetalae</taxon>
        <taxon>rosids</taxon>
        <taxon>fabids</taxon>
        <taxon>Fabales</taxon>
        <taxon>Fabaceae</taxon>
        <taxon>Caesalpinioideae</taxon>
        <taxon>Cassia clade</taxon>
        <taxon>Senna</taxon>
    </lineage>
</organism>
<dbReference type="PROSITE" id="PS51375">
    <property type="entry name" value="PPR"/>
    <property type="match status" value="1"/>
</dbReference>
<dbReference type="NCBIfam" id="TIGR00756">
    <property type="entry name" value="PPR"/>
    <property type="match status" value="1"/>
</dbReference>
<keyword evidence="4" id="KW-1185">Reference proteome</keyword>
<feature type="repeat" description="PPR" evidence="2">
    <location>
        <begin position="14"/>
        <end position="48"/>
    </location>
</feature>
<reference evidence="3" key="1">
    <citation type="submission" date="2020-09" db="EMBL/GenBank/DDBJ databases">
        <title>Genome-Enabled Discovery of Anthraquinone Biosynthesis in Senna tora.</title>
        <authorList>
            <person name="Kang S.-H."/>
            <person name="Pandey R.P."/>
            <person name="Lee C.-M."/>
            <person name="Sim J.-S."/>
            <person name="Jeong J.-T."/>
            <person name="Choi B.-S."/>
            <person name="Jung M."/>
            <person name="Ginzburg D."/>
            <person name="Zhao K."/>
            <person name="Won S.Y."/>
            <person name="Oh T.-J."/>
            <person name="Yu Y."/>
            <person name="Kim N.-H."/>
            <person name="Lee O.R."/>
            <person name="Lee T.-H."/>
            <person name="Bashyal P."/>
            <person name="Kim T.-S."/>
            <person name="Lee W.-H."/>
            <person name="Kawkins C."/>
            <person name="Kim C.-K."/>
            <person name="Kim J.S."/>
            <person name="Ahn B.O."/>
            <person name="Rhee S.Y."/>
            <person name="Sohng J.K."/>
        </authorList>
    </citation>
    <scope>NUCLEOTIDE SEQUENCE</scope>
    <source>
        <tissue evidence="3">Leaf</tissue>
    </source>
</reference>
<dbReference type="Proteomes" id="UP000634136">
    <property type="component" value="Unassembled WGS sequence"/>
</dbReference>
<accession>A0A834TV23</accession>
<sequence>MFFYLLDEFNISINPTGCVHLIRGLCNERNLDEAVEVFHYALDKGSNLGIPIRDQLIVCLLRSRTKKEYALDLIKRMKPLGHTLLRYHSPEVGFLLRHYWKQQKSTVNVEHGYNEQSNVNAEQHITVGKSGQQKTTMGKLARDP</sequence>
<evidence type="ECO:0000313" key="4">
    <source>
        <dbReference type="Proteomes" id="UP000634136"/>
    </source>
</evidence>
<dbReference type="InterPro" id="IPR002885">
    <property type="entry name" value="PPR_rpt"/>
</dbReference>
<evidence type="ECO:0000256" key="2">
    <source>
        <dbReference type="PROSITE-ProRule" id="PRU00708"/>
    </source>
</evidence>
<keyword evidence="1" id="KW-0677">Repeat</keyword>
<dbReference type="AlphaFoldDB" id="A0A834TV23"/>
<name>A0A834TV23_9FABA</name>
<dbReference type="InterPro" id="IPR011990">
    <property type="entry name" value="TPR-like_helical_dom_sf"/>
</dbReference>
<dbReference type="Gene3D" id="1.25.40.10">
    <property type="entry name" value="Tetratricopeptide repeat domain"/>
    <property type="match status" value="1"/>
</dbReference>
<proteinExistence type="predicted"/>
<protein>
    <submittedName>
        <fullName evidence="3">Pentatricopeptide repeat-containing protein</fullName>
    </submittedName>
</protein>
<dbReference type="EMBL" id="JAAIUW010000006">
    <property type="protein sequence ID" value="KAF7827306.1"/>
    <property type="molecule type" value="Genomic_DNA"/>
</dbReference>
<evidence type="ECO:0000313" key="3">
    <source>
        <dbReference type="EMBL" id="KAF7827306.1"/>
    </source>
</evidence>
<evidence type="ECO:0000256" key="1">
    <source>
        <dbReference type="ARBA" id="ARBA00022737"/>
    </source>
</evidence>